<dbReference type="InterPro" id="IPR025870">
    <property type="entry name" value="Glyoxalase-like_dom"/>
</dbReference>
<dbReference type="GO" id="GO:0051213">
    <property type="term" value="F:dioxygenase activity"/>
    <property type="evidence" value="ECO:0007669"/>
    <property type="project" value="UniProtKB-KW"/>
</dbReference>
<dbReference type="RefSeq" id="WP_191161818.1">
    <property type="nucleotide sequence ID" value="NZ_JACXAI010000041.1"/>
</dbReference>
<gene>
    <name evidence="2" type="ORF">IC621_22805</name>
</gene>
<dbReference type="PROSITE" id="PS51819">
    <property type="entry name" value="VOC"/>
    <property type="match status" value="1"/>
</dbReference>
<dbReference type="SUPFAM" id="SSF54593">
    <property type="entry name" value="Glyoxalase/Bleomycin resistance protein/Dihydroxybiphenyl dioxygenase"/>
    <property type="match status" value="1"/>
</dbReference>
<evidence type="ECO:0000313" key="2">
    <source>
        <dbReference type="EMBL" id="MBD1383036.1"/>
    </source>
</evidence>
<keyword evidence="2" id="KW-0560">Oxidoreductase</keyword>
<name>A0A926NKI5_9BACI</name>
<evidence type="ECO:0000259" key="1">
    <source>
        <dbReference type="PROSITE" id="PS51819"/>
    </source>
</evidence>
<sequence>MKPTSVYPVILTEQVAVSSNFYKDYFGFETVYEADWYVSLKNFRNTPSFELALLEASHSTIPEAFRKTAQGLILNFEVDHVDAEYEKLILKENLPLHLDIRDEPFGQRHFITSDPNGVLIDVITIIPPSESYSSQYTESVWLNKERSSDSDD</sequence>
<keyword evidence="2" id="KW-0223">Dioxygenase</keyword>
<dbReference type="AlphaFoldDB" id="A0A926NKI5"/>
<dbReference type="InterPro" id="IPR037523">
    <property type="entry name" value="VOC_core"/>
</dbReference>
<reference evidence="2" key="1">
    <citation type="submission" date="2020-09" db="EMBL/GenBank/DDBJ databases">
        <title>A novel bacterium of genus Bacillus, isolated from South China Sea.</title>
        <authorList>
            <person name="Huang H."/>
            <person name="Mo K."/>
            <person name="Hu Y."/>
        </authorList>
    </citation>
    <scope>NUCLEOTIDE SEQUENCE</scope>
    <source>
        <strain evidence="2">IB182487</strain>
    </source>
</reference>
<evidence type="ECO:0000313" key="3">
    <source>
        <dbReference type="Proteomes" id="UP000626844"/>
    </source>
</evidence>
<dbReference type="InterPro" id="IPR029068">
    <property type="entry name" value="Glyas_Bleomycin-R_OHBP_Dase"/>
</dbReference>
<organism evidence="2 3">
    <name type="scientific">Metabacillus arenae</name>
    <dbReference type="NCBI Taxonomy" id="2771434"/>
    <lineage>
        <taxon>Bacteria</taxon>
        <taxon>Bacillati</taxon>
        <taxon>Bacillota</taxon>
        <taxon>Bacilli</taxon>
        <taxon>Bacillales</taxon>
        <taxon>Bacillaceae</taxon>
        <taxon>Metabacillus</taxon>
    </lineage>
</organism>
<proteinExistence type="predicted"/>
<comment type="caution">
    <text evidence="2">The sequence shown here is derived from an EMBL/GenBank/DDBJ whole genome shotgun (WGS) entry which is preliminary data.</text>
</comment>
<keyword evidence="3" id="KW-1185">Reference proteome</keyword>
<accession>A0A926NKI5</accession>
<dbReference type="Gene3D" id="3.30.720.110">
    <property type="match status" value="1"/>
</dbReference>
<feature type="domain" description="VOC" evidence="1">
    <location>
        <begin position="4"/>
        <end position="125"/>
    </location>
</feature>
<dbReference type="Pfam" id="PF12681">
    <property type="entry name" value="Glyoxalase_2"/>
    <property type="match status" value="1"/>
</dbReference>
<protein>
    <submittedName>
        <fullName evidence="2">Glyoxalase/bleomycin resistance/extradiol dioxygenase family protein</fullName>
    </submittedName>
</protein>
<dbReference type="Gene3D" id="3.30.720.120">
    <property type="match status" value="1"/>
</dbReference>
<dbReference type="EMBL" id="JACXAI010000041">
    <property type="protein sequence ID" value="MBD1383036.1"/>
    <property type="molecule type" value="Genomic_DNA"/>
</dbReference>
<dbReference type="Proteomes" id="UP000626844">
    <property type="component" value="Unassembled WGS sequence"/>
</dbReference>